<organism evidence="1 2">
    <name type="scientific">Arthrobacter woluwensis</name>
    <dbReference type="NCBI Taxonomy" id="156980"/>
    <lineage>
        <taxon>Bacteria</taxon>
        <taxon>Bacillati</taxon>
        <taxon>Actinomycetota</taxon>
        <taxon>Actinomycetes</taxon>
        <taxon>Micrococcales</taxon>
        <taxon>Micrococcaceae</taxon>
        <taxon>Arthrobacter</taxon>
    </lineage>
</organism>
<dbReference type="EMBL" id="FNSN01000003">
    <property type="protein sequence ID" value="SEB98609.1"/>
    <property type="molecule type" value="Genomic_DNA"/>
</dbReference>
<dbReference type="OrthoDB" id="4954202at2"/>
<dbReference type="STRING" id="156980.SAMN04489745_1773"/>
<name>A0A1H4NTZ6_9MICC</name>
<proteinExistence type="predicted"/>
<gene>
    <name evidence="1" type="ORF">SAMN04489745_1773</name>
</gene>
<accession>A0A1H4NTZ6</accession>
<evidence type="ECO:0000313" key="1">
    <source>
        <dbReference type="EMBL" id="SEB98609.1"/>
    </source>
</evidence>
<dbReference type="Proteomes" id="UP000182652">
    <property type="component" value="Unassembled WGS sequence"/>
</dbReference>
<keyword evidence="2" id="KW-1185">Reference proteome</keyword>
<sequence length="66" mass="7319">MGFMEHDTTLEHALDIATANSKEAHRLLDQAKGMLATGDVTQERVDQLQELADAADADLVRVRKEQ</sequence>
<protein>
    <submittedName>
        <fullName evidence="1">Uncharacterized protein</fullName>
    </submittedName>
</protein>
<dbReference type="AlphaFoldDB" id="A0A1H4NTZ6"/>
<reference evidence="1 2" key="1">
    <citation type="submission" date="2016-10" db="EMBL/GenBank/DDBJ databases">
        <authorList>
            <person name="de Groot N.N."/>
        </authorList>
    </citation>
    <scope>NUCLEOTIDE SEQUENCE [LARGE SCALE GENOMIC DNA]</scope>
    <source>
        <strain evidence="1 2">DSM 10495</strain>
    </source>
</reference>
<evidence type="ECO:0000313" key="2">
    <source>
        <dbReference type="Proteomes" id="UP000182652"/>
    </source>
</evidence>